<feature type="chain" id="PRO_5045578756" evidence="1">
    <location>
        <begin position="26"/>
        <end position="162"/>
    </location>
</feature>
<sequence>MTGRSAVLGAVLALALFGPSAPAAARPEAPAACSINETRDDRVAAAMGERPYAFAGYDTLCRFLKERGLSVDLAGDSGVLSGRSYGWVYVRLVDRTTRIASYGSSFTTVLNAEASTPKAEEAMRQALNGAMATLASNPQFRAQLVEQIATETARLRRVLAKP</sequence>
<protein>
    <submittedName>
        <fullName evidence="2">Uncharacterized protein</fullName>
    </submittedName>
</protein>
<keyword evidence="1" id="KW-0732">Signal</keyword>
<organism evidence="2 3">
    <name type="scientific">Sphingomonas corticis</name>
    <dbReference type="NCBI Taxonomy" id="2722791"/>
    <lineage>
        <taxon>Bacteria</taxon>
        <taxon>Pseudomonadati</taxon>
        <taxon>Pseudomonadota</taxon>
        <taxon>Alphaproteobacteria</taxon>
        <taxon>Sphingomonadales</taxon>
        <taxon>Sphingomonadaceae</taxon>
        <taxon>Sphingomonas</taxon>
    </lineage>
</organism>
<dbReference type="Proteomes" id="UP000732399">
    <property type="component" value="Unassembled WGS sequence"/>
</dbReference>
<dbReference type="EMBL" id="JAAVJH010000003">
    <property type="protein sequence ID" value="NJR77997.1"/>
    <property type="molecule type" value="Genomic_DNA"/>
</dbReference>
<dbReference type="RefSeq" id="WP_168133547.1">
    <property type="nucleotide sequence ID" value="NZ_JAAVJH010000003.1"/>
</dbReference>
<feature type="signal peptide" evidence="1">
    <location>
        <begin position="1"/>
        <end position="25"/>
    </location>
</feature>
<reference evidence="2 3" key="1">
    <citation type="submission" date="2020-03" db="EMBL/GenBank/DDBJ databases">
        <authorList>
            <person name="Wang L."/>
            <person name="He N."/>
            <person name="Li Y."/>
            <person name="Fang Y."/>
            <person name="Zhang F."/>
        </authorList>
    </citation>
    <scope>NUCLEOTIDE SEQUENCE [LARGE SCALE GENOMIC DNA]</scope>
    <source>
        <strain evidence="2 3">36D10-4-7</strain>
    </source>
</reference>
<gene>
    <name evidence="2" type="ORF">HBH26_05125</name>
</gene>
<accession>A0ABX1CJ25</accession>
<evidence type="ECO:0000313" key="3">
    <source>
        <dbReference type="Proteomes" id="UP000732399"/>
    </source>
</evidence>
<evidence type="ECO:0000256" key="1">
    <source>
        <dbReference type="SAM" id="SignalP"/>
    </source>
</evidence>
<evidence type="ECO:0000313" key="2">
    <source>
        <dbReference type="EMBL" id="NJR77997.1"/>
    </source>
</evidence>
<keyword evidence="3" id="KW-1185">Reference proteome</keyword>
<comment type="caution">
    <text evidence="2">The sequence shown here is derived from an EMBL/GenBank/DDBJ whole genome shotgun (WGS) entry which is preliminary data.</text>
</comment>
<name>A0ABX1CJ25_9SPHN</name>
<proteinExistence type="predicted"/>